<dbReference type="Pfam" id="PF01968">
    <property type="entry name" value="Hydantoinase_A"/>
    <property type="match status" value="1"/>
</dbReference>
<proteinExistence type="predicted"/>
<dbReference type="InterPro" id="IPR008040">
    <property type="entry name" value="Hydant_A_N"/>
</dbReference>
<organism evidence="4 5">
    <name type="scientific">Marinobacter azerbaijanicus</name>
    <dbReference type="NCBI Taxonomy" id="3050455"/>
    <lineage>
        <taxon>Bacteria</taxon>
        <taxon>Pseudomonadati</taxon>
        <taxon>Pseudomonadota</taxon>
        <taxon>Gammaproteobacteria</taxon>
        <taxon>Pseudomonadales</taxon>
        <taxon>Marinobacteraceae</taxon>
        <taxon>Marinobacter</taxon>
    </lineage>
</organism>
<dbReference type="InterPro" id="IPR049517">
    <property type="entry name" value="ACX-like_C"/>
</dbReference>
<protein>
    <submittedName>
        <fullName evidence="4">Hydantoinase/oxoprolinase family protein</fullName>
    </submittedName>
</protein>
<evidence type="ECO:0000313" key="4">
    <source>
        <dbReference type="EMBL" id="MDL0433236.1"/>
    </source>
</evidence>
<dbReference type="InterPro" id="IPR043129">
    <property type="entry name" value="ATPase_NBD"/>
</dbReference>
<feature type="domain" description="Hydantoinase A/oxoprolinase" evidence="1">
    <location>
        <begin position="206"/>
        <end position="492"/>
    </location>
</feature>
<feature type="domain" description="Acetophenone carboxylase-like C-terminal" evidence="3">
    <location>
        <begin position="509"/>
        <end position="676"/>
    </location>
</feature>
<dbReference type="InterPro" id="IPR045079">
    <property type="entry name" value="Oxoprolinase-like"/>
</dbReference>
<evidence type="ECO:0000313" key="5">
    <source>
        <dbReference type="Proteomes" id="UP001227964"/>
    </source>
</evidence>
<accession>A0ABT7IGF9</accession>
<feature type="domain" description="Hydantoinase/oxoprolinase N-terminal" evidence="2">
    <location>
        <begin position="6"/>
        <end position="185"/>
    </location>
</feature>
<evidence type="ECO:0000259" key="2">
    <source>
        <dbReference type="Pfam" id="PF05378"/>
    </source>
</evidence>
<reference evidence="4 5" key="1">
    <citation type="submission" date="2023-06" db="EMBL/GenBank/DDBJ databases">
        <title>Marinobacter azerbaijanicus a moderately halophilic, isolated from Urmia Lake in Azerbaijan region of Iran.</title>
        <authorList>
            <person name="Sanchez-Porro C."/>
            <person name="Aghdam E.M."/>
            <person name="Saheb S.M."/>
            <person name="Tarhriz V."/>
            <person name="Kazemi E."/>
            <person name="Ammozegar M.A."/>
            <person name="Ventosa A."/>
            <person name="Hejazi M.S."/>
        </authorList>
    </citation>
    <scope>NUCLEOTIDE SEQUENCE [LARGE SCALE GENOMIC DNA]</scope>
    <source>
        <strain evidence="4 5">TBZ242</strain>
    </source>
</reference>
<dbReference type="RefSeq" id="WP_285392872.1">
    <property type="nucleotide sequence ID" value="NZ_JASSVS010000012.1"/>
</dbReference>
<dbReference type="InterPro" id="IPR002821">
    <property type="entry name" value="Hydantoinase_A"/>
</dbReference>
<evidence type="ECO:0000259" key="1">
    <source>
        <dbReference type="Pfam" id="PF01968"/>
    </source>
</evidence>
<keyword evidence="5" id="KW-1185">Reference proteome</keyword>
<dbReference type="PANTHER" id="PTHR11365">
    <property type="entry name" value="5-OXOPROLINASE RELATED"/>
    <property type="match status" value="1"/>
</dbReference>
<dbReference type="Pfam" id="PF19278">
    <property type="entry name" value="Hydant_A_C"/>
    <property type="match status" value="1"/>
</dbReference>
<name>A0ABT7IGF9_9GAMM</name>
<dbReference type="EMBL" id="JASSVS010000012">
    <property type="protein sequence ID" value="MDL0433236.1"/>
    <property type="molecule type" value="Genomic_DNA"/>
</dbReference>
<dbReference type="Proteomes" id="UP001227964">
    <property type="component" value="Unassembled WGS sequence"/>
</dbReference>
<gene>
    <name evidence="4" type="ORF">QPM17_19020</name>
</gene>
<comment type="caution">
    <text evidence="4">The sequence shown here is derived from an EMBL/GenBank/DDBJ whole genome shotgun (WGS) entry which is preliminary data.</text>
</comment>
<dbReference type="Pfam" id="PF05378">
    <property type="entry name" value="Hydant_A_N"/>
    <property type="match status" value="1"/>
</dbReference>
<dbReference type="SUPFAM" id="SSF53067">
    <property type="entry name" value="Actin-like ATPase domain"/>
    <property type="match status" value="1"/>
</dbReference>
<sequence length="689" mass="73957">MKRWLVGIDTGGTFTDLVAFSPDEPALRLAKVPSVPEDPSTAVMAALEDLFSQGVEPEEIQVLVHGTTVATNALLENKGVPTGLLITKGFRAVYEARGWTRPDPVSLIDPFYLKAPLLAPQRLTAEVDERMDFDGTVHKPLDESQLRESVRHLRDQGVEAIAVCYLFSFLNPENELRTAEIIAEEAPGVRVSLSSAILPLIREYPRLSTTVVDAYIGPVVEHYLLSLARRLKERGVKTPQVYLMQSNGGLMRITVGARFPNQTLLSGPAGGVVAGLRLAERAGTGNLVTFDVGGTSTDICVIAGGLAQQTSEGVLGGQHVGTPMLQVRTLGAGGGTLAYVGKDGLLKVGPASAGAVPGPACYGRGGERPTITDANLVVGILGAGSLLDGRMQLDLGAATRSMEEIAQSLDLTPQDTAAGILRIVNNHMAIDLRLALQERGQDPRRFSLVPFGGAGPMHACWLARAVGIPRVIVPGHPGLNSALGLLQTEVKHTYVRSAPGILDEFDVGKMNSLMEELGKQAYADAREEGFQSEEVELRYQLDIRYLHQGYELTVDCPNVPVRQEHKAGIKQDFDTLHATLYGQSAPDEPAEIVTFRLQASIKVPQLTEQDIDRGGDIKRAFKGERKVFDIDTGENVTAAVYDRSLLGAGDSIAGPCVIEQFDSTTWVLEGQKLTVDASGALVIDTEVIK</sequence>
<evidence type="ECO:0000259" key="3">
    <source>
        <dbReference type="Pfam" id="PF19278"/>
    </source>
</evidence>
<dbReference type="PANTHER" id="PTHR11365:SF23">
    <property type="entry name" value="HYPOTHETICAL 5-OXOPROLINASE (EUROFUNG)-RELATED"/>
    <property type="match status" value="1"/>
</dbReference>